<accession>A0ABD0KAQ1</accession>
<evidence type="ECO:0000256" key="1">
    <source>
        <dbReference type="ARBA" id="ARBA00001968"/>
    </source>
</evidence>
<comment type="cofactor">
    <cofactor evidence="1">
        <name>a divalent metal cation</name>
        <dbReference type="ChEBI" id="CHEBI:60240"/>
    </cofactor>
</comment>
<protein>
    <recommendedName>
        <fullName evidence="3">DDE Tnp4 domain-containing protein</fullName>
    </recommendedName>
</protein>
<evidence type="ECO:0000313" key="5">
    <source>
        <dbReference type="Proteomes" id="UP001519460"/>
    </source>
</evidence>
<comment type="caution">
    <text evidence="4">The sequence shown here is derived from an EMBL/GenBank/DDBJ whole genome shotgun (WGS) entry which is preliminary data.</text>
</comment>
<organism evidence="4 5">
    <name type="scientific">Batillaria attramentaria</name>
    <dbReference type="NCBI Taxonomy" id="370345"/>
    <lineage>
        <taxon>Eukaryota</taxon>
        <taxon>Metazoa</taxon>
        <taxon>Spiralia</taxon>
        <taxon>Lophotrochozoa</taxon>
        <taxon>Mollusca</taxon>
        <taxon>Gastropoda</taxon>
        <taxon>Caenogastropoda</taxon>
        <taxon>Sorbeoconcha</taxon>
        <taxon>Cerithioidea</taxon>
        <taxon>Batillariidae</taxon>
        <taxon>Batillaria</taxon>
    </lineage>
</organism>
<sequence length="178" mass="20579">MSSNEHNFYLIEFIENGSRTVPVVPGTWLRADEGRCWWPVDGKCSTSWVRNCKVPEAALGKYWPFKRILEGHVVSRTEVPTLLRQTRMETHFNVNGRPLCLYGDPAYPLREHLQRPYRGQLTDDQQLFNTRMSSVRHAVEWGFGKILSEFAFLVYKKNLKLYASPVGKLYTLGALLTN</sequence>
<feature type="domain" description="DDE Tnp4" evidence="3">
    <location>
        <begin position="99"/>
        <end position="178"/>
    </location>
</feature>
<dbReference type="Pfam" id="PF13359">
    <property type="entry name" value="DDE_Tnp_4"/>
    <property type="match status" value="1"/>
</dbReference>
<evidence type="ECO:0000313" key="4">
    <source>
        <dbReference type="EMBL" id="KAK7484112.1"/>
    </source>
</evidence>
<keyword evidence="5" id="KW-1185">Reference proteome</keyword>
<dbReference type="GO" id="GO:0046872">
    <property type="term" value="F:metal ion binding"/>
    <property type="evidence" value="ECO:0007669"/>
    <property type="project" value="UniProtKB-KW"/>
</dbReference>
<evidence type="ECO:0000259" key="3">
    <source>
        <dbReference type="Pfam" id="PF13359"/>
    </source>
</evidence>
<dbReference type="InterPro" id="IPR027806">
    <property type="entry name" value="HARBI1_dom"/>
</dbReference>
<gene>
    <name evidence="4" type="ORF">BaRGS_00024601</name>
</gene>
<dbReference type="Proteomes" id="UP001519460">
    <property type="component" value="Unassembled WGS sequence"/>
</dbReference>
<keyword evidence="2" id="KW-0479">Metal-binding</keyword>
<reference evidence="4 5" key="1">
    <citation type="journal article" date="2023" name="Sci. Data">
        <title>Genome assembly of the Korean intertidal mud-creeper Batillaria attramentaria.</title>
        <authorList>
            <person name="Patra A.K."/>
            <person name="Ho P.T."/>
            <person name="Jun S."/>
            <person name="Lee S.J."/>
            <person name="Kim Y."/>
            <person name="Won Y.J."/>
        </authorList>
    </citation>
    <scope>NUCLEOTIDE SEQUENCE [LARGE SCALE GENOMIC DNA]</scope>
    <source>
        <strain evidence="4">Wonlab-2016</strain>
    </source>
</reference>
<dbReference type="AlphaFoldDB" id="A0ABD0KAQ1"/>
<proteinExistence type="predicted"/>
<name>A0ABD0KAQ1_9CAEN</name>
<evidence type="ECO:0000256" key="2">
    <source>
        <dbReference type="ARBA" id="ARBA00022723"/>
    </source>
</evidence>
<dbReference type="EMBL" id="JACVVK020000215">
    <property type="protein sequence ID" value="KAK7484112.1"/>
    <property type="molecule type" value="Genomic_DNA"/>
</dbReference>